<accession>A0A640MN40</accession>
<dbReference type="AlphaFoldDB" id="A0A640MN40"/>
<name>A0A640MN40_BACAN</name>
<dbReference type="PANTHER" id="PTHR43713">
    <property type="entry name" value="GLUTAMATE-1-SEMIALDEHYDE 2,1-AMINOMUTASE"/>
    <property type="match status" value="1"/>
</dbReference>
<dbReference type="PANTHER" id="PTHR43713:SF3">
    <property type="entry name" value="GLUTAMATE-1-SEMIALDEHYDE 2,1-AMINOMUTASE 1, CHLOROPLASTIC-RELATED"/>
    <property type="match status" value="1"/>
</dbReference>
<comment type="caution">
    <text evidence="2">The sequence shown here is derived from an EMBL/GenBank/DDBJ whole genome shotgun (WGS) entry which is preliminary data.</text>
</comment>
<dbReference type="EMBL" id="BLEY01000030">
    <property type="protein sequence ID" value="GEU14819.1"/>
    <property type="molecule type" value="Genomic_DNA"/>
</dbReference>
<sequence>MIGIFFTDEPVINYDAAKSSNLQFFAAYYREMVEQGVFLPPSQFEGLFLSTVHSDADIEATIAAAEIAMSKLKA</sequence>
<evidence type="ECO:0008006" key="3">
    <source>
        <dbReference type="Google" id="ProtNLM"/>
    </source>
</evidence>
<dbReference type="InterPro" id="IPR015422">
    <property type="entry name" value="PyrdxlP-dep_Trfase_small"/>
</dbReference>
<reference evidence="2" key="1">
    <citation type="submission" date="2019-12" db="EMBL/GenBank/DDBJ databases">
        <title>Epidemiological and comparative genomic analysis of Bacillus anthracis isolated from northern Vietnam.</title>
        <authorList>
            <person name="Hoang T.T.H."/>
            <person name="Dang D.A."/>
            <person name="Pham M.H."/>
            <person name="Luong M.H."/>
            <person name="Tran N.D."/>
            <person name="Nguyen T.H."/>
            <person name="Nguyen T.T."/>
            <person name="Inoue S."/>
            <person name="Morikawa S."/>
            <person name="Okutani A."/>
        </authorList>
    </citation>
    <scope>NUCLEOTIDE SEQUENCE</scope>
    <source>
        <strain evidence="2">QuyetLC</strain>
    </source>
</reference>
<evidence type="ECO:0000256" key="1">
    <source>
        <dbReference type="ARBA" id="ARBA00001933"/>
    </source>
</evidence>
<organism evidence="2">
    <name type="scientific">Bacillus anthracis</name>
    <name type="common">anthrax bacterium</name>
    <dbReference type="NCBI Taxonomy" id="1392"/>
    <lineage>
        <taxon>Bacteria</taxon>
        <taxon>Bacillati</taxon>
        <taxon>Bacillota</taxon>
        <taxon>Bacilli</taxon>
        <taxon>Bacillales</taxon>
        <taxon>Bacillaceae</taxon>
        <taxon>Bacillus</taxon>
        <taxon>Bacillus cereus group</taxon>
    </lineage>
</organism>
<gene>
    <name evidence="2" type="ORF">QuyetLC_28640</name>
</gene>
<dbReference type="SUPFAM" id="SSF53383">
    <property type="entry name" value="PLP-dependent transferases"/>
    <property type="match status" value="1"/>
</dbReference>
<reference evidence="2" key="2">
    <citation type="submission" date="2019-12" db="EMBL/GenBank/DDBJ databases">
        <authorList>
            <person name="Hoang T.H.H."/>
            <person name="Okutani A."/>
        </authorList>
    </citation>
    <scope>NUCLEOTIDE SEQUENCE</scope>
    <source>
        <strain evidence="2">QuyetLC</strain>
    </source>
</reference>
<proteinExistence type="predicted"/>
<dbReference type="Gene3D" id="3.90.1150.10">
    <property type="entry name" value="Aspartate Aminotransferase, domain 1"/>
    <property type="match status" value="1"/>
</dbReference>
<dbReference type="InterPro" id="IPR015424">
    <property type="entry name" value="PyrdxlP-dep_Trfase"/>
</dbReference>
<comment type="cofactor">
    <cofactor evidence="1">
        <name>pyridoxal 5'-phosphate</name>
        <dbReference type="ChEBI" id="CHEBI:597326"/>
    </cofactor>
</comment>
<evidence type="ECO:0000313" key="2">
    <source>
        <dbReference type="EMBL" id="GEU14819.1"/>
    </source>
</evidence>
<protein>
    <recommendedName>
        <fullName evidence="3">Glutamate-1-semialdehyde 2,1-aminomutase</fullName>
    </recommendedName>
</protein>